<dbReference type="FunFam" id="1.10.300.10:FF:000002">
    <property type="entry name" value="Adenylosuccinate synthetase, chloroplastic"/>
    <property type="match status" value="1"/>
</dbReference>
<dbReference type="PROSITE" id="PS01266">
    <property type="entry name" value="ADENYLOSUCCIN_SYN_1"/>
    <property type="match status" value="1"/>
</dbReference>
<comment type="subcellular location">
    <subcellularLocation>
        <location evidence="11">Cytoplasm</location>
    </subcellularLocation>
</comment>
<dbReference type="FunFam" id="3.90.170.10:FF:000001">
    <property type="entry name" value="Adenylosuccinate synthetase"/>
    <property type="match status" value="1"/>
</dbReference>
<accession>A0A9P7A4F6</accession>
<reference evidence="14" key="1">
    <citation type="journal article" date="2020" name="New Phytol.">
        <title>Comparative genomics reveals dynamic genome evolution in host specialist ectomycorrhizal fungi.</title>
        <authorList>
            <person name="Lofgren L.A."/>
            <person name="Nguyen N.H."/>
            <person name="Vilgalys R."/>
            <person name="Ruytinx J."/>
            <person name="Liao H.L."/>
            <person name="Branco S."/>
            <person name="Kuo A."/>
            <person name="LaButti K."/>
            <person name="Lipzen A."/>
            <person name="Andreopoulos W."/>
            <person name="Pangilinan J."/>
            <person name="Riley R."/>
            <person name="Hundley H."/>
            <person name="Na H."/>
            <person name="Barry K."/>
            <person name="Grigoriev I.V."/>
            <person name="Stajich J.E."/>
            <person name="Kennedy P.G."/>
        </authorList>
    </citation>
    <scope>NUCLEOTIDE SEQUENCE</scope>
    <source>
        <strain evidence="14">DOB743</strain>
    </source>
</reference>
<evidence type="ECO:0000256" key="8">
    <source>
        <dbReference type="ARBA" id="ARBA00022842"/>
    </source>
</evidence>
<evidence type="ECO:0000256" key="5">
    <source>
        <dbReference type="ARBA" id="ARBA00022723"/>
    </source>
</evidence>
<dbReference type="EMBL" id="JABBWD010000003">
    <property type="protein sequence ID" value="KAG1782258.1"/>
    <property type="molecule type" value="Genomic_DNA"/>
</dbReference>
<dbReference type="EC" id="6.3.4.4" evidence="11 13"/>
<protein>
    <recommendedName>
        <fullName evidence="11 13">Adenylosuccinate synthetase</fullName>
        <shortName evidence="11">AMPSase</shortName>
        <shortName evidence="11">AdSS</shortName>
        <ecNumber evidence="11 13">6.3.4.4</ecNumber>
    </recommendedName>
    <alternativeName>
        <fullName evidence="11">IMP--aspartate ligase</fullName>
    </alternativeName>
</protein>
<evidence type="ECO:0000256" key="13">
    <source>
        <dbReference type="RuleBase" id="RU000520"/>
    </source>
</evidence>
<evidence type="ECO:0000313" key="15">
    <source>
        <dbReference type="Proteomes" id="UP000714275"/>
    </source>
</evidence>
<dbReference type="InterPro" id="IPR042111">
    <property type="entry name" value="Adenylosuccinate_synth_dom3"/>
</dbReference>
<keyword evidence="5 11" id="KW-0479">Metal-binding</keyword>
<evidence type="ECO:0000256" key="3">
    <source>
        <dbReference type="ARBA" id="ARBA00022490"/>
    </source>
</evidence>
<dbReference type="GO" id="GO:0005737">
    <property type="term" value="C:cytoplasm"/>
    <property type="evidence" value="ECO:0007669"/>
    <property type="project" value="UniProtKB-SubCell"/>
</dbReference>
<dbReference type="Gene3D" id="1.10.300.10">
    <property type="entry name" value="Adenylosuccinate Synthetase, subunit A, domain 2"/>
    <property type="match status" value="1"/>
</dbReference>
<evidence type="ECO:0000256" key="11">
    <source>
        <dbReference type="HAMAP-Rule" id="MF_03125"/>
    </source>
</evidence>
<keyword evidence="6 11" id="KW-0547">Nucleotide-binding</keyword>
<dbReference type="GO" id="GO:0004019">
    <property type="term" value="F:adenylosuccinate synthase activity"/>
    <property type="evidence" value="ECO:0007669"/>
    <property type="project" value="UniProtKB-UniRule"/>
</dbReference>
<dbReference type="GO" id="GO:0005525">
    <property type="term" value="F:GTP binding"/>
    <property type="evidence" value="ECO:0007669"/>
    <property type="project" value="UniProtKB-UniRule"/>
</dbReference>
<comment type="subunit">
    <text evidence="2 11">Homodimer.</text>
</comment>
<dbReference type="HAMAP" id="MF_00011">
    <property type="entry name" value="Adenylosucc_synth"/>
    <property type="match status" value="1"/>
</dbReference>
<feature type="binding site" evidence="11">
    <location>
        <begin position="336"/>
        <end position="342"/>
    </location>
    <ligand>
        <name>substrate</name>
    </ligand>
</feature>
<comment type="caution">
    <text evidence="14">The sequence shown here is derived from an EMBL/GenBank/DDBJ whole genome shotgun (WGS) entry which is preliminary data.</text>
</comment>
<dbReference type="InterPro" id="IPR042110">
    <property type="entry name" value="Adenylosuccinate_synth_dom2"/>
</dbReference>
<feature type="binding site" evidence="11">
    <location>
        <position position="340"/>
    </location>
    <ligand>
        <name>IMP</name>
        <dbReference type="ChEBI" id="CHEBI:58053"/>
    </ligand>
</feature>
<dbReference type="PANTHER" id="PTHR11846">
    <property type="entry name" value="ADENYLOSUCCINATE SYNTHETASE"/>
    <property type="match status" value="1"/>
</dbReference>
<feature type="binding site" evidence="11">
    <location>
        <position position="184"/>
    </location>
    <ligand>
        <name>IMP</name>
        <dbReference type="ChEBI" id="CHEBI:58053"/>
        <note>ligand shared between dimeric partners</note>
    </ligand>
</feature>
<comment type="function">
    <text evidence="13">Plays an important role in the de novo pathway of purine nucleotide biosynthesis.</text>
</comment>
<feature type="binding site" evidence="11">
    <location>
        <begin position="47"/>
        <end position="53"/>
    </location>
    <ligand>
        <name>GTP</name>
        <dbReference type="ChEBI" id="CHEBI:37565"/>
    </ligand>
</feature>
<gene>
    <name evidence="14" type="ORF">EV702DRAFT_1062709</name>
</gene>
<dbReference type="InterPro" id="IPR018220">
    <property type="entry name" value="Adenylosuccin_syn_GTP-bd"/>
</dbReference>
<feature type="binding site" evidence="11">
    <location>
        <begin position="368"/>
        <end position="370"/>
    </location>
    <ligand>
        <name>GTP</name>
        <dbReference type="ChEBI" id="CHEBI:37565"/>
    </ligand>
</feature>
<dbReference type="InterPro" id="IPR042109">
    <property type="entry name" value="Adenylosuccinate_synth_dom1"/>
</dbReference>
<keyword evidence="9 11" id="KW-0342">GTP-binding</keyword>
<organism evidence="14 15">
    <name type="scientific">Suillus placidus</name>
    <dbReference type="NCBI Taxonomy" id="48579"/>
    <lineage>
        <taxon>Eukaryota</taxon>
        <taxon>Fungi</taxon>
        <taxon>Dikarya</taxon>
        <taxon>Basidiomycota</taxon>
        <taxon>Agaricomycotina</taxon>
        <taxon>Agaricomycetes</taxon>
        <taxon>Agaricomycetidae</taxon>
        <taxon>Boletales</taxon>
        <taxon>Suillineae</taxon>
        <taxon>Suillaceae</taxon>
        <taxon>Suillus</taxon>
    </lineage>
</organism>
<sequence>MCLSGFRRCPKITHFFSTSQLLPTGSICITEAPLSMSVTVVLGSQWGDEGKGKLVDILSADFDVCARCAGGNNAGHTIVVPVGPEKVKTTFAFHLLPSGLVNPTCVGLIGSGVVVHVPSFFNELDALEQQGLNCSDRIFLSDRAHLVFDFHQIVDGLKEVELGGSSIGTTKKGIGPAYSGKASRSGLRVHHLFDHDTFAQKFRKIVEGRFKRYGHFEYDTEGEIARYEVLAQRLKPFVVNSVEYIHSALAARKKVLVEGANALMLDLDFGTYPYVTSSSTTIGGVCTGLGIPPKMIGHTIGVIKAYTTRVGGGPFPTEQLNHIGVHFQEVGKEYGTTTGRRRRCGWLDLVVMKHSCLINGYDSLNLTKLDVLDEIEDIRIGVKYMIDDKELQYFPADLDVLAKVTVVYVTLPGWKTQINSITSFDDLPDNCKSYVGFIENFLGTPIEWIGVGPERESMLKKTSGILMSN</sequence>
<feature type="binding site" evidence="11">
    <location>
        <begin position="48"/>
        <end position="51"/>
    </location>
    <ligand>
        <name>IMP</name>
        <dbReference type="ChEBI" id="CHEBI:58053"/>
    </ligand>
</feature>
<feature type="binding site" evidence="11">
    <location>
        <position position="48"/>
    </location>
    <ligand>
        <name>Mg(2+)</name>
        <dbReference type="ChEBI" id="CHEBI:18420"/>
    </ligand>
</feature>
<dbReference type="GO" id="GO:0044208">
    <property type="term" value="P:'de novo' AMP biosynthetic process"/>
    <property type="evidence" value="ECO:0007669"/>
    <property type="project" value="UniProtKB-UniRule"/>
</dbReference>
<feature type="binding site" evidence="11">
    <location>
        <position position="342"/>
    </location>
    <ligand>
        <name>GTP</name>
        <dbReference type="ChEBI" id="CHEBI:37565"/>
    </ligand>
</feature>
<evidence type="ECO:0000256" key="6">
    <source>
        <dbReference type="ARBA" id="ARBA00022741"/>
    </source>
</evidence>
<dbReference type="InterPro" id="IPR033128">
    <property type="entry name" value="Adenylosuccin_syn_Lys_AS"/>
</dbReference>
<name>A0A9P7A4F6_9AGAM</name>
<feature type="active site" description="Proton donor" evidence="11">
    <location>
        <position position="76"/>
    </location>
</feature>
<evidence type="ECO:0000256" key="4">
    <source>
        <dbReference type="ARBA" id="ARBA00022598"/>
    </source>
</evidence>
<dbReference type="CDD" id="cd03108">
    <property type="entry name" value="AdSS"/>
    <property type="match status" value="1"/>
</dbReference>
<feature type="binding site" evidence="11">
    <location>
        <begin position="75"/>
        <end position="77"/>
    </location>
    <ligand>
        <name>GTP</name>
        <dbReference type="ChEBI" id="CHEBI:37565"/>
    </ligand>
</feature>
<evidence type="ECO:0000256" key="2">
    <source>
        <dbReference type="ARBA" id="ARBA00011738"/>
    </source>
</evidence>
<comment type="function">
    <text evidence="11">Plays an important role in the de novo pathway and in the salvage pathway of purine nucleotide biosynthesis. Catalyzes the first commited step in the biosynthesis of AMP from IMP.</text>
</comment>
<dbReference type="Gene3D" id="3.40.440.10">
    <property type="entry name" value="Adenylosuccinate Synthetase, subunit A, domain 1"/>
    <property type="match status" value="1"/>
</dbReference>
<feature type="binding site" evidence="11">
    <location>
        <position position="75"/>
    </location>
    <ligand>
        <name>Mg(2+)</name>
        <dbReference type="ChEBI" id="CHEBI:18420"/>
    </ligand>
</feature>
<dbReference type="Proteomes" id="UP000714275">
    <property type="component" value="Unassembled WGS sequence"/>
</dbReference>
<dbReference type="SUPFAM" id="SSF52540">
    <property type="entry name" value="P-loop containing nucleoside triphosphate hydrolases"/>
    <property type="match status" value="1"/>
</dbReference>
<dbReference type="PANTHER" id="PTHR11846:SF0">
    <property type="entry name" value="ADENYLOSUCCINATE SYNTHETASE"/>
    <property type="match status" value="1"/>
</dbReference>
<dbReference type="GO" id="GO:0046040">
    <property type="term" value="P:IMP metabolic process"/>
    <property type="evidence" value="ECO:0007669"/>
    <property type="project" value="TreeGrafter"/>
</dbReference>
<feature type="binding site" evidence="11">
    <location>
        <position position="170"/>
    </location>
    <ligand>
        <name>IMP</name>
        <dbReference type="ChEBI" id="CHEBI:58053"/>
    </ligand>
</feature>
<feature type="binding site" evidence="11">
    <location>
        <begin position="450"/>
        <end position="452"/>
    </location>
    <ligand>
        <name>GTP</name>
        <dbReference type="ChEBI" id="CHEBI:37565"/>
    </ligand>
</feature>
<feature type="binding site" evidence="11">
    <location>
        <position position="261"/>
    </location>
    <ligand>
        <name>IMP</name>
        <dbReference type="ChEBI" id="CHEBI:58053"/>
    </ligand>
</feature>
<feature type="active site" description="Proton acceptor" evidence="11">
    <location>
        <position position="48"/>
    </location>
</feature>
<dbReference type="Pfam" id="PF00709">
    <property type="entry name" value="Adenylsucc_synt"/>
    <property type="match status" value="1"/>
</dbReference>
<evidence type="ECO:0000256" key="9">
    <source>
        <dbReference type="ARBA" id="ARBA00023134"/>
    </source>
</evidence>
<dbReference type="SMART" id="SM00788">
    <property type="entry name" value="Adenylsucc_synt"/>
    <property type="match status" value="1"/>
</dbReference>
<dbReference type="NCBIfam" id="NF002223">
    <property type="entry name" value="PRK01117.1"/>
    <property type="match status" value="1"/>
</dbReference>
<evidence type="ECO:0000256" key="10">
    <source>
        <dbReference type="ARBA" id="ARBA00050432"/>
    </source>
</evidence>
<dbReference type="Gene3D" id="3.90.170.10">
    <property type="entry name" value="Adenylosuccinate Synthetase, subunit A, domain 3"/>
    <property type="match status" value="1"/>
</dbReference>
<dbReference type="AlphaFoldDB" id="A0A9P7A4F6"/>
<comment type="cofactor">
    <cofactor evidence="11">
        <name>Mg(2+)</name>
        <dbReference type="ChEBI" id="CHEBI:18420"/>
    </cofactor>
    <text evidence="11">Binds 1 Mg(2+) ion per subunit.</text>
</comment>
<keyword evidence="7 11" id="KW-0658">Purine biosynthesis</keyword>
<dbReference type="PROSITE" id="PS00513">
    <property type="entry name" value="ADENYLOSUCCIN_SYN_2"/>
    <property type="match status" value="1"/>
</dbReference>
<dbReference type="InterPro" id="IPR027417">
    <property type="entry name" value="P-loop_NTPase"/>
</dbReference>
<comment type="similarity">
    <text evidence="11 13">Belongs to the adenylosuccinate synthetase family.</text>
</comment>
<dbReference type="InterPro" id="IPR001114">
    <property type="entry name" value="Adenylosuccinate_synthetase"/>
</dbReference>
<evidence type="ECO:0000256" key="7">
    <source>
        <dbReference type="ARBA" id="ARBA00022755"/>
    </source>
</evidence>
<keyword evidence="8 11" id="KW-0460">Magnesium</keyword>
<evidence type="ECO:0000256" key="12">
    <source>
        <dbReference type="PROSITE-ProRule" id="PRU10134"/>
    </source>
</evidence>
<comment type="pathway">
    <text evidence="11 13">Purine metabolism; AMP biosynthesis via de novo pathway; AMP from IMP: step 1/2.</text>
</comment>
<keyword evidence="3 11" id="KW-0963">Cytoplasm</keyword>
<feature type="active site" evidence="12">
    <location>
        <position position="181"/>
    </location>
</feature>
<evidence type="ECO:0000313" key="14">
    <source>
        <dbReference type="EMBL" id="KAG1782258.1"/>
    </source>
</evidence>
<dbReference type="OrthoDB" id="10265645at2759"/>
<feature type="binding site" evidence="11">
    <location>
        <position position="276"/>
    </location>
    <ligand>
        <name>IMP</name>
        <dbReference type="ChEBI" id="CHEBI:58053"/>
    </ligand>
</feature>
<keyword evidence="15" id="KW-1185">Reference proteome</keyword>
<comment type="function">
    <text evidence="1">Plays an important role in the de novo pathway and in the salvage pathway of purine nucleotide biosynthesis. Catalyzes the first committed step in the biosynthesis of AMP from IMP.</text>
</comment>
<proteinExistence type="inferred from homology"/>
<feature type="binding site" evidence="11">
    <location>
        <begin position="73"/>
        <end position="76"/>
    </location>
    <ligand>
        <name>IMP</name>
        <dbReference type="ChEBI" id="CHEBI:58053"/>
    </ligand>
</feature>
<dbReference type="GO" id="GO:0000287">
    <property type="term" value="F:magnesium ion binding"/>
    <property type="evidence" value="ECO:0007669"/>
    <property type="project" value="UniProtKB-UniRule"/>
</dbReference>
<keyword evidence="4 11" id="KW-0436">Ligase</keyword>
<dbReference type="NCBIfam" id="TIGR00184">
    <property type="entry name" value="purA"/>
    <property type="match status" value="1"/>
</dbReference>
<evidence type="ECO:0000256" key="1">
    <source>
        <dbReference type="ARBA" id="ARBA00003779"/>
    </source>
</evidence>
<comment type="catalytic activity">
    <reaction evidence="10 11 13">
        <text>IMP + L-aspartate + GTP = N(6)-(1,2-dicarboxyethyl)-AMP + GDP + phosphate + 2 H(+)</text>
        <dbReference type="Rhea" id="RHEA:15753"/>
        <dbReference type="ChEBI" id="CHEBI:15378"/>
        <dbReference type="ChEBI" id="CHEBI:29991"/>
        <dbReference type="ChEBI" id="CHEBI:37565"/>
        <dbReference type="ChEBI" id="CHEBI:43474"/>
        <dbReference type="ChEBI" id="CHEBI:57567"/>
        <dbReference type="ChEBI" id="CHEBI:58053"/>
        <dbReference type="ChEBI" id="CHEBI:58189"/>
        <dbReference type="EC" id="6.3.4.4"/>
    </reaction>
</comment>